<sequence length="80" mass="8975">MNLKIYVSLMLILIGCNQKPSENDLNVVNVDSTILNEEVVVKANEVKDSILFISYERDAVLIPAAFVQYNDHLDSIGMFS</sequence>
<evidence type="ECO:0000313" key="2">
    <source>
        <dbReference type="Proteomes" id="UP000798808"/>
    </source>
</evidence>
<accession>A0ABW9RMD3</accession>
<comment type="caution">
    <text evidence="1">The sequence shown here is derived from an EMBL/GenBank/DDBJ whole genome shotgun (WGS) entry which is preliminary data.</text>
</comment>
<reference evidence="1 2" key="1">
    <citation type="submission" date="2019-02" db="EMBL/GenBank/DDBJ databases">
        <authorList>
            <person name="Goldberg S.R."/>
            <person name="Haltli B.A."/>
            <person name="Correa H."/>
            <person name="Russell K.G."/>
        </authorList>
    </citation>
    <scope>NUCLEOTIDE SEQUENCE [LARGE SCALE GENOMIC DNA]</scope>
    <source>
        <strain evidence="1 2">JCM 16186</strain>
    </source>
</reference>
<evidence type="ECO:0000313" key="1">
    <source>
        <dbReference type="EMBL" id="MTI24851.1"/>
    </source>
</evidence>
<proteinExistence type="predicted"/>
<dbReference type="RefSeq" id="WP_155170891.1">
    <property type="nucleotide sequence ID" value="NZ_SMLW01000460.1"/>
</dbReference>
<gene>
    <name evidence="1" type="ORF">E1163_07855</name>
</gene>
<protein>
    <submittedName>
        <fullName evidence="1">Uncharacterized protein</fullName>
    </submittedName>
</protein>
<dbReference type="EMBL" id="SMLW01000460">
    <property type="protein sequence ID" value="MTI24851.1"/>
    <property type="molecule type" value="Genomic_DNA"/>
</dbReference>
<dbReference type="Proteomes" id="UP000798808">
    <property type="component" value="Unassembled WGS sequence"/>
</dbReference>
<dbReference type="PROSITE" id="PS51257">
    <property type="entry name" value="PROKAR_LIPOPROTEIN"/>
    <property type="match status" value="1"/>
</dbReference>
<organism evidence="1 2">
    <name type="scientific">Fulvivirga kasyanovii</name>
    <dbReference type="NCBI Taxonomy" id="396812"/>
    <lineage>
        <taxon>Bacteria</taxon>
        <taxon>Pseudomonadati</taxon>
        <taxon>Bacteroidota</taxon>
        <taxon>Cytophagia</taxon>
        <taxon>Cytophagales</taxon>
        <taxon>Fulvivirgaceae</taxon>
        <taxon>Fulvivirga</taxon>
    </lineage>
</organism>
<feature type="non-terminal residue" evidence="1">
    <location>
        <position position="80"/>
    </location>
</feature>
<keyword evidence="2" id="KW-1185">Reference proteome</keyword>
<name>A0ABW9RMD3_9BACT</name>